<evidence type="ECO:0000256" key="1">
    <source>
        <dbReference type="SAM" id="MobiDB-lite"/>
    </source>
</evidence>
<reference evidence="2 3" key="1">
    <citation type="journal article" date="2017" name="Int. J. Syst. Evol. Microbiol.">
        <title>Rhodosalinus sediminis gen. nov., sp. nov., isolated from marine saltern.</title>
        <authorList>
            <person name="Guo L.Y."/>
            <person name="Ling S.K."/>
            <person name="Li C.M."/>
            <person name="Chen G.J."/>
            <person name="Du Z.J."/>
        </authorList>
    </citation>
    <scope>NUCLEOTIDE SEQUENCE [LARGE SCALE GENOMIC DNA]</scope>
    <source>
        <strain evidence="2 3">WDN1C137</strain>
    </source>
</reference>
<evidence type="ECO:0000313" key="3">
    <source>
        <dbReference type="Proteomes" id="UP000257131"/>
    </source>
</evidence>
<keyword evidence="3" id="KW-1185">Reference proteome</keyword>
<evidence type="ECO:0000313" key="2">
    <source>
        <dbReference type="EMBL" id="REC58072.1"/>
    </source>
</evidence>
<gene>
    <name evidence="2" type="ORF">DRV84_05690</name>
</gene>
<proteinExistence type="predicted"/>
<feature type="region of interest" description="Disordered" evidence="1">
    <location>
        <begin position="26"/>
        <end position="57"/>
    </location>
</feature>
<name>A0A3D9BXD1_9RHOB</name>
<accession>A0A3D9BXD1</accession>
<dbReference type="OrthoDB" id="7876991at2"/>
<dbReference type="EMBL" id="QOHR01000004">
    <property type="protein sequence ID" value="REC58072.1"/>
    <property type="molecule type" value="Genomic_DNA"/>
</dbReference>
<dbReference type="Proteomes" id="UP000257131">
    <property type="component" value="Unassembled WGS sequence"/>
</dbReference>
<organism evidence="2 3">
    <name type="scientific">Rhodosalinus sediminis</name>
    <dbReference type="NCBI Taxonomy" id="1940533"/>
    <lineage>
        <taxon>Bacteria</taxon>
        <taxon>Pseudomonadati</taxon>
        <taxon>Pseudomonadota</taxon>
        <taxon>Alphaproteobacteria</taxon>
        <taxon>Rhodobacterales</taxon>
        <taxon>Paracoccaceae</taxon>
        <taxon>Rhodosalinus</taxon>
    </lineage>
</organism>
<dbReference type="AlphaFoldDB" id="A0A3D9BXD1"/>
<protein>
    <submittedName>
        <fullName evidence="2">Uncharacterized protein</fullName>
    </submittedName>
</protein>
<sequence length="67" mass="7554">MNANRIVQMVLRQVMRRLIGRGINAGIDRATRGRRGDNAAQGPPPGGRDRARKTKKALRLARRFGRF</sequence>
<comment type="caution">
    <text evidence="2">The sequence shown here is derived from an EMBL/GenBank/DDBJ whole genome shotgun (WGS) entry which is preliminary data.</text>
</comment>
<dbReference type="RefSeq" id="WP_115978910.1">
    <property type="nucleotide sequence ID" value="NZ_QOHR01000004.1"/>
</dbReference>